<feature type="compositionally biased region" description="Acidic residues" evidence="1">
    <location>
        <begin position="129"/>
        <end position="143"/>
    </location>
</feature>
<feature type="signal peptide" evidence="2">
    <location>
        <begin position="1"/>
        <end position="19"/>
    </location>
</feature>
<evidence type="ECO:0000313" key="3">
    <source>
        <dbReference type="EMBL" id="CAJ2513053.1"/>
    </source>
</evidence>
<reference evidence="3" key="1">
    <citation type="submission" date="2023-10" db="EMBL/GenBank/DDBJ databases">
        <authorList>
            <person name="Hackl T."/>
        </authorList>
    </citation>
    <scope>NUCLEOTIDE SEQUENCE</scope>
</reference>
<gene>
    <name evidence="3" type="ORF">KHLLAP_LOCUS13521</name>
</gene>
<evidence type="ECO:0000256" key="2">
    <source>
        <dbReference type="SAM" id="SignalP"/>
    </source>
</evidence>
<sequence length="155" mass="17796">MHLSKALMGLVSFLSLASGAVMGPTVLPRGSLKVEDWSKEMNTAKAYTTLWLAKEFDEQIKNEVYPNKSDGTYDRKRYDKVRQELIRKIEDYHRKSNLPPAFSKCQKWHDDGGIPAVSEDAGQYASEEYTQDNDEADEADDERYFDYENYYGNTG</sequence>
<evidence type="ECO:0000313" key="4">
    <source>
        <dbReference type="Proteomes" id="UP001295740"/>
    </source>
</evidence>
<comment type="caution">
    <text evidence="3">The sequence shown here is derived from an EMBL/GenBank/DDBJ whole genome shotgun (WGS) entry which is preliminary data.</text>
</comment>
<keyword evidence="2" id="KW-0732">Signal</keyword>
<proteinExistence type="predicted"/>
<feature type="chain" id="PRO_5042542295" evidence="2">
    <location>
        <begin position="20"/>
        <end position="155"/>
    </location>
</feature>
<dbReference type="AlphaFoldDB" id="A0AAI8YQ38"/>
<name>A0AAI8YQ38_9PEZI</name>
<evidence type="ECO:0000256" key="1">
    <source>
        <dbReference type="SAM" id="MobiDB-lite"/>
    </source>
</evidence>
<dbReference type="EMBL" id="CAUWAG010000020">
    <property type="protein sequence ID" value="CAJ2513053.1"/>
    <property type="molecule type" value="Genomic_DNA"/>
</dbReference>
<protein>
    <submittedName>
        <fullName evidence="3">Uu.00g011720.m01.CDS01</fullName>
    </submittedName>
</protein>
<organism evidence="3 4">
    <name type="scientific">Anthostomella pinea</name>
    <dbReference type="NCBI Taxonomy" id="933095"/>
    <lineage>
        <taxon>Eukaryota</taxon>
        <taxon>Fungi</taxon>
        <taxon>Dikarya</taxon>
        <taxon>Ascomycota</taxon>
        <taxon>Pezizomycotina</taxon>
        <taxon>Sordariomycetes</taxon>
        <taxon>Xylariomycetidae</taxon>
        <taxon>Xylariales</taxon>
        <taxon>Xylariaceae</taxon>
        <taxon>Anthostomella</taxon>
    </lineage>
</organism>
<feature type="region of interest" description="Disordered" evidence="1">
    <location>
        <begin position="113"/>
        <end position="144"/>
    </location>
</feature>
<dbReference type="Proteomes" id="UP001295740">
    <property type="component" value="Unassembled WGS sequence"/>
</dbReference>
<accession>A0AAI8YQ38</accession>
<keyword evidence="4" id="KW-1185">Reference proteome</keyword>